<dbReference type="Proteomes" id="UP000015100">
    <property type="component" value="Unassembled WGS sequence"/>
</dbReference>
<dbReference type="Pfam" id="PF01636">
    <property type="entry name" value="APH"/>
    <property type="match status" value="1"/>
</dbReference>
<evidence type="ECO:0000259" key="2">
    <source>
        <dbReference type="Pfam" id="PF01636"/>
    </source>
</evidence>
<protein>
    <recommendedName>
        <fullName evidence="2">Aminoglycoside phosphotransferase domain-containing protein</fullName>
    </recommendedName>
</protein>
<dbReference type="InterPro" id="IPR002575">
    <property type="entry name" value="Aminoglycoside_PTrfase"/>
</dbReference>
<comment type="caution">
    <text evidence="3">The sequence shown here is derived from an EMBL/GenBank/DDBJ whole genome shotgun (WGS) entry which is preliminary data.</text>
</comment>
<dbReference type="EMBL" id="AQGS01000256">
    <property type="protein sequence ID" value="EPS41149.1"/>
    <property type="molecule type" value="Genomic_DNA"/>
</dbReference>
<dbReference type="OMA" id="STYEYSH"/>
<organism evidence="3 4">
    <name type="scientific">Dactylellina haptotyla (strain CBS 200.50)</name>
    <name type="common">Nematode-trapping fungus</name>
    <name type="synonym">Monacrosporium haptotylum</name>
    <dbReference type="NCBI Taxonomy" id="1284197"/>
    <lineage>
        <taxon>Eukaryota</taxon>
        <taxon>Fungi</taxon>
        <taxon>Dikarya</taxon>
        <taxon>Ascomycota</taxon>
        <taxon>Pezizomycotina</taxon>
        <taxon>Orbiliomycetes</taxon>
        <taxon>Orbiliales</taxon>
        <taxon>Orbiliaceae</taxon>
        <taxon>Dactylellina</taxon>
    </lineage>
</organism>
<dbReference type="SUPFAM" id="SSF56112">
    <property type="entry name" value="Protein kinase-like (PK-like)"/>
    <property type="match status" value="1"/>
</dbReference>
<dbReference type="HOGENOM" id="CLU_496923_0_0_1"/>
<evidence type="ECO:0000256" key="1">
    <source>
        <dbReference type="SAM" id="MobiDB-lite"/>
    </source>
</evidence>
<dbReference type="PANTHER" id="PTHR21310">
    <property type="entry name" value="AMINOGLYCOSIDE PHOSPHOTRANSFERASE-RELATED-RELATED"/>
    <property type="match status" value="1"/>
</dbReference>
<keyword evidence="4" id="KW-1185">Reference proteome</keyword>
<dbReference type="InterPro" id="IPR051678">
    <property type="entry name" value="AGP_Transferase"/>
</dbReference>
<evidence type="ECO:0000313" key="3">
    <source>
        <dbReference type="EMBL" id="EPS41149.1"/>
    </source>
</evidence>
<sequence>MASNPVEGSSNDIVMEDSSLDDRTKQYKVSKAWVDNAPPVDDYQMISAWLTAVEPTDEKETTEADLFPSDTASMTSTNYYNQESFQKYQPKLFKLLAGIVPRDVSIDRVGRMKGGGNNRTASISLDWPAGKKFKVNGKLGFNARPEDSEVRAVFRASRWPIKGREDPDILDNYAILTILSARGLKVPNVLAYDSTSNNTVCVPYMLLQRISGIRLEEIYPSLTQKQKERVAMLVAQMLLTFDQVKSDVTGPLKGAENGIPIKFGFQEEQPRNFSVIIANFVIGRNNKYTVQYSNHPHTLMKRLFHCWAEGRGSNKSTHPYVSQAYVYCFKMLSDVLDAMRARGFFDKNCRENIALHHPDFYARNIIIGASCRRPDNLTFEIEGVIDWDDTTFLPEVLRSSPCAWLWELGGPTASHVPAWEEWYGDSDELPAGRFDFRLNPDELAIKAKFDRAMGEKRCGLMYKNEYIWIRRLWKFALNGIYLGNETDLVRFRNFMFRWGEYADATNKFFADSKAKYKNVFEPGILDAAHDLMVQQDAALNAADTKDRVPLRSKVASKDQLN</sequence>
<dbReference type="OrthoDB" id="10003767at2759"/>
<dbReference type="eggNOG" id="ENOG502SSYN">
    <property type="taxonomic scope" value="Eukaryota"/>
</dbReference>
<feature type="region of interest" description="Disordered" evidence="1">
    <location>
        <begin position="1"/>
        <end position="22"/>
    </location>
</feature>
<accession>S8ADX0</accession>
<proteinExistence type="predicted"/>
<reference evidence="4" key="2">
    <citation type="submission" date="2013-04" db="EMBL/GenBank/DDBJ databases">
        <title>Genomic mechanisms accounting for the adaptation to parasitism in nematode-trapping fungi.</title>
        <authorList>
            <person name="Ahren D.G."/>
        </authorList>
    </citation>
    <scope>NUCLEOTIDE SEQUENCE [LARGE SCALE GENOMIC DNA]</scope>
    <source>
        <strain evidence="4">CBS 200.50</strain>
    </source>
</reference>
<dbReference type="STRING" id="1284197.S8ADX0"/>
<feature type="compositionally biased region" description="Polar residues" evidence="1">
    <location>
        <begin position="1"/>
        <end position="12"/>
    </location>
</feature>
<dbReference type="PANTHER" id="PTHR21310:SF56">
    <property type="entry name" value="AMINOGLYCOSIDE PHOSPHOTRANSFERASE DOMAIN-CONTAINING PROTEIN"/>
    <property type="match status" value="1"/>
</dbReference>
<name>S8ADX0_DACHA</name>
<reference evidence="3 4" key="1">
    <citation type="journal article" date="2013" name="PLoS Genet.">
        <title>Genomic mechanisms accounting for the adaptation to parasitism in nematode-trapping fungi.</title>
        <authorList>
            <person name="Meerupati T."/>
            <person name="Andersson K.M."/>
            <person name="Friman E."/>
            <person name="Kumar D."/>
            <person name="Tunlid A."/>
            <person name="Ahren D."/>
        </authorList>
    </citation>
    <scope>NUCLEOTIDE SEQUENCE [LARGE SCALE GENOMIC DNA]</scope>
    <source>
        <strain evidence="3 4">CBS 200.50</strain>
    </source>
</reference>
<gene>
    <name evidence="3" type="ORF">H072_4963</name>
</gene>
<dbReference type="AlphaFoldDB" id="S8ADX0"/>
<dbReference type="InterPro" id="IPR011009">
    <property type="entry name" value="Kinase-like_dom_sf"/>
</dbReference>
<feature type="domain" description="Aminoglycoside phosphotransferase" evidence="2">
    <location>
        <begin position="162"/>
        <end position="391"/>
    </location>
</feature>
<evidence type="ECO:0000313" key="4">
    <source>
        <dbReference type="Proteomes" id="UP000015100"/>
    </source>
</evidence>